<dbReference type="RefSeq" id="WP_018981147.1">
    <property type="nucleotide sequence ID" value="NZ_BAQD01000061.1"/>
</dbReference>
<evidence type="ECO:0000313" key="1">
    <source>
        <dbReference type="EMBL" id="GBQ08023.1"/>
    </source>
</evidence>
<keyword evidence="2" id="KW-1185">Reference proteome</keyword>
<dbReference type="Pfam" id="PF02924">
    <property type="entry name" value="HDPD"/>
    <property type="match status" value="1"/>
</dbReference>
<proteinExistence type="predicted"/>
<sequence>MPLPQSYQFRPGARTVTFVPDQLIAGNLKLVTRDVSFDKSENPLIRGTLVGRVDATGLFVPSLPSATDGSQNPLGIVVDVVDTTAGQAWGAIYEMGEFNSRYLTYDSSWAYDALVTACRKNQLFIKESLSNDIL</sequence>
<evidence type="ECO:0000313" key="2">
    <source>
        <dbReference type="Proteomes" id="UP001062901"/>
    </source>
</evidence>
<evidence type="ECO:0008006" key="3">
    <source>
        <dbReference type="Google" id="ProtNLM"/>
    </source>
</evidence>
<reference evidence="1" key="1">
    <citation type="submission" date="2013-04" db="EMBL/GenBank/DDBJ databases">
        <title>The genome sequencing project of 58 acetic acid bacteria.</title>
        <authorList>
            <person name="Okamoto-Kainuma A."/>
            <person name="Ishikawa M."/>
            <person name="Umino S."/>
            <person name="Koizumi Y."/>
            <person name="Shiwa Y."/>
            <person name="Yoshikawa H."/>
            <person name="Matsutani M."/>
            <person name="Matsushita K."/>
        </authorList>
    </citation>
    <scope>NUCLEOTIDE SEQUENCE</scope>
    <source>
        <strain evidence="1">DSM 15669</strain>
    </source>
</reference>
<comment type="caution">
    <text evidence="1">The sequence shown here is derived from an EMBL/GenBank/DDBJ whole genome shotgun (WGS) entry which is preliminary data.</text>
</comment>
<organism evidence="1 2">
    <name type="scientific">Saccharibacter floricola DSM 15669</name>
    <dbReference type="NCBI Taxonomy" id="1123227"/>
    <lineage>
        <taxon>Bacteria</taxon>
        <taxon>Pseudomonadati</taxon>
        <taxon>Pseudomonadota</taxon>
        <taxon>Alphaproteobacteria</taxon>
        <taxon>Acetobacterales</taxon>
        <taxon>Acetobacteraceae</taxon>
        <taxon>Saccharibacter</taxon>
    </lineage>
</organism>
<gene>
    <name evidence="1" type="ORF">AA15669_1624</name>
</gene>
<dbReference type="Proteomes" id="UP001062901">
    <property type="component" value="Unassembled WGS sequence"/>
</dbReference>
<protein>
    <recommendedName>
        <fullName evidence="3">Head decoration protein</fullName>
    </recommendedName>
</protein>
<dbReference type="Gene3D" id="2.40.300.10">
    <property type="entry name" value="Head decoration protein D"/>
    <property type="match status" value="1"/>
</dbReference>
<dbReference type="InterPro" id="IPR004195">
    <property type="entry name" value="Head_decoration_D"/>
</dbReference>
<name>A0ABQ0P142_9PROT</name>
<accession>A0ABQ0P142</accession>
<dbReference type="EMBL" id="BAQD01000061">
    <property type="protein sequence ID" value="GBQ08023.1"/>
    <property type="molecule type" value="Genomic_DNA"/>
</dbReference>